<keyword evidence="1" id="KW-1015">Disulfide bond</keyword>
<dbReference type="InterPro" id="IPR018097">
    <property type="entry name" value="EGF_Ca-bd_CS"/>
</dbReference>
<dbReference type="InParanoid" id="E4X317"/>
<dbReference type="OrthoDB" id="291007at2759"/>
<dbReference type="Pfam" id="PF01400">
    <property type="entry name" value="Astacin"/>
    <property type="match status" value="1"/>
</dbReference>
<dbReference type="InterPro" id="IPR024079">
    <property type="entry name" value="MetalloPept_cat_dom_sf"/>
</dbReference>
<dbReference type="CDD" id="cd00054">
    <property type="entry name" value="EGF_CA"/>
    <property type="match status" value="1"/>
</dbReference>
<evidence type="ECO:0000256" key="1">
    <source>
        <dbReference type="ARBA" id="ARBA00023157"/>
    </source>
</evidence>
<dbReference type="PANTHER" id="PTHR10127">
    <property type="entry name" value="DISCOIDIN, CUB, EGF, LAMININ , AND ZINC METALLOPROTEASE DOMAIN CONTAINING"/>
    <property type="match status" value="1"/>
</dbReference>
<gene>
    <name evidence="3" type="ORF">GSOID_T00017651001</name>
</gene>
<accession>E4X317</accession>
<dbReference type="GO" id="GO:0004222">
    <property type="term" value="F:metalloendopeptidase activity"/>
    <property type="evidence" value="ECO:0007669"/>
    <property type="project" value="InterPro"/>
</dbReference>
<sequence>MKILAATVASVVLGHNKNWKPNTLDEIPSDWHDGEYGDLIVQRWQVEHLEKRGYLKEKMKIDMSTPATAPGGRGLIIWARLWKDYNGETAEGRYIVPYAIQDTVPSEHWQQIHDELVDFTLAIGCVEFIYDPDFSYDVGVHITGEFSGGQGCWSWVGVCPGCTNGEANIQPGWQALRLPNWCLDVGGIHHEFLHAIGYLHEQDRPDYLDWIEDRSDAGSIDPTAWIDTGHPFEPASNVMYNGFTLTNGRNYSPHKLLTTTDAEQGYKLYCDAKQDTHPLEPRSMCLHGDEVDVLRPVFQHKFCDGFSDCLNGEDEDGRLANCGGGELTELGCCAVINMGFGDATCTADGLVNGKDRYICVNGWAEELRWTDDYGWVLSIEIGGGYSSWYAHGNPDHDGTCLGDFGELSADYSDWRGYNLALSCKQEDGVTLMPCANHDCADEYYCENSVDGQSFEFCTDGYSCDNGTCVDIDECMEESHDCYNFENCVNTNGKYRCEPNEDILNGDCAEAGFRAQWKGRTTTKYIYKGEDSVILASKFRVKNSPVNPRTDKYQGFITWTKDVCGADFLKKMRSGEVGVSLVDTEDIYALNFVYFKNDGRYTMGGFSFELTQVIQKDLPWTFKSGVPTKNMGSDDVQIVLTGIDKVQFLDAKGMDWCLLTAANAIMPAGDYPDFMTMCVIEGKKFWKAPAAVTIGPKFLARPAYCLSYLKNFRRSGLLPVQSYLPIGANLPIGQLAAKRQSDKIGQLDQYFLGFFLYKKLLLET</sequence>
<dbReference type="Gene3D" id="3.40.390.10">
    <property type="entry name" value="Collagenase (Catalytic Domain)"/>
    <property type="match status" value="1"/>
</dbReference>
<dbReference type="AlphaFoldDB" id="E4X317"/>
<evidence type="ECO:0000313" key="4">
    <source>
        <dbReference type="Proteomes" id="UP000001307"/>
    </source>
</evidence>
<protein>
    <recommendedName>
        <fullName evidence="2">Peptidase M12A domain-containing protein</fullName>
    </recommendedName>
</protein>
<reference evidence="3" key="1">
    <citation type="journal article" date="2010" name="Science">
        <title>Plasticity of animal genome architecture unmasked by rapid evolution of a pelagic tunicate.</title>
        <authorList>
            <person name="Denoeud F."/>
            <person name="Henriet S."/>
            <person name="Mungpakdee S."/>
            <person name="Aury J.M."/>
            <person name="Da Silva C."/>
            <person name="Brinkmann H."/>
            <person name="Mikhaleva J."/>
            <person name="Olsen L.C."/>
            <person name="Jubin C."/>
            <person name="Canestro C."/>
            <person name="Bouquet J.M."/>
            <person name="Danks G."/>
            <person name="Poulain J."/>
            <person name="Campsteijn C."/>
            <person name="Adamski M."/>
            <person name="Cross I."/>
            <person name="Yadetie F."/>
            <person name="Muffato M."/>
            <person name="Louis A."/>
            <person name="Butcher S."/>
            <person name="Tsagkogeorga G."/>
            <person name="Konrad A."/>
            <person name="Singh S."/>
            <person name="Jensen M.F."/>
            <person name="Cong E.H."/>
            <person name="Eikeseth-Otteraa H."/>
            <person name="Noel B."/>
            <person name="Anthouard V."/>
            <person name="Porcel B.M."/>
            <person name="Kachouri-Lafond R."/>
            <person name="Nishino A."/>
            <person name="Ugolini M."/>
            <person name="Chourrout P."/>
            <person name="Nishida H."/>
            <person name="Aasland R."/>
            <person name="Huzurbazar S."/>
            <person name="Westhof E."/>
            <person name="Delsuc F."/>
            <person name="Lehrach H."/>
            <person name="Reinhardt R."/>
            <person name="Weissenbach J."/>
            <person name="Roy S.W."/>
            <person name="Artiguenave F."/>
            <person name="Postlethwait J.H."/>
            <person name="Manak J.R."/>
            <person name="Thompson E.M."/>
            <person name="Jaillon O."/>
            <person name="Du Pasquier L."/>
            <person name="Boudinot P."/>
            <person name="Liberles D.A."/>
            <person name="Volff J.N."/>
            <person name="Philippe H."/>
            <person name="Lenhard B."/>
            <person name="Roest Crollius H."/>
            <person name="Wincker P."/>
            <person name="Chourrout D."/>
        </authorList>
    </citation>
    <scope>NUCLEOTIDE SEQUENCE [LARGE SCALE GENOMIC DNA]</scope>
</reference>
<name>E4X317_OIKDI</name>
<dbReference type="GO" id="GO:0006508">
    <property type="term" value="P:proteolysis"/>
    <property type="evidence" value="ECO:0007669"/>
    <property type="project" value="InterPro"/>
</dbReference>
<dbReference type="Gene3D" id="2.10.25.10">
    <property type="entry name" value="Laminin"/>
    <property type="match status" value="1"/>
</dbReference>
<dbReference type="PROSITE" id="PS01187">
    <property type="entry name" value="EGF_CA"/>
    <property type="match status" value="1"/>
</dbReference>
<dbReference type="SUPFAM" id="SSF55486">
    <property type="entry name" value="Metalloproteases ('zincins'), catalytic domain"/>
    <property type="match status" value="1"/>
</dbReference>
<organism evidence="3">
    <name type="scientific">Oikopleura dioica</name>
    <name type="common">Tunicate</name>
    <dbReference type="NCBI Taxonomy" id="34765"/>
    <lineage>
        <taxon>Eukaryota</taxon>
        <taxon>Metazoa</taxon>
        <taxon>Chordata</taxon>
        <taxon>Tunicata</taxon>
        <taxon>Appendicularia</taxon>
        <taxon>Copelata</taxon>
        <taxon>Oikopleuridae</taxon>
        <taxon>Oikopleura</taxon>
    </lineage>
</organism>
<feature type="domain" description="Peptidase M12A" evidence="2">
    <location>
        <begin position="96"/>
        <end position="212"/>
    </location>
</feature>
<evidence type="ECO:0000313" key="3">
    <source>
        <dbReference type="EMBL" id="CBY18020.1"/>
    </source>
</evidence>
<proteinExistence type="predicted"/>
<dbReference type="EMBL" id="FN653023">
    <property type="protein sequence ID" value="CBY18020.1"/>
    <property type="molecule type" value="Genomic_DNA"/>
</dbReference>
<dbReference type="GO" id="GO:0005509">
    <property type="term" value="F:calcium ion binding"/>
    <property type="evidence" value="ECO:0007669"/>
    <property type="project" value="InterPro"/>
</dbReference>
<dbReference type="Proteomes" id="UP000001307">
    <property type="component" value="Unassembled WGS sequence"/>
</dbReference>
<evidence type="ECO:0000259" key="2">
    <source>
        <dbReference type="Pfam" id="PF01400"/>
    </source>
</evidence>
<dbReference type="PANTHER" id="PTHR10127:SF850">
    <property type="entry name" value="METALLOENDOPEPTIDASE"/>
    <property type="match status" value="1"/>
</dbReference>
<keyword evidence="4" id="KW-1185">Reference proteome</keyword>
<dbReference type="InterPro" id="IPR001506">
    <property type="entry name" value="Peptidase_M12A"/>
</dbReference>